<reference evidence="1 2" key="1">
    <citation type="submission" date="2023-03" db="EMBL/GenBank/DDBJ databases">
        <title>High recombination rates correlate with genetic variation in Cardiocondyla obscurior ants.</title>
        <authorList>
            <person name="Errbii M."/>
        </authorList>
    </citation>
    <scope>NUCLEOTIDE SEQUENCE [LARGE SCALE GENOMIC DNA]</scope>
    <source>
        <strain evidence="1">Alpha-2009</strain>
        <tissue evidence="1">Whole body</tissue>
    </source>
</reference>
<protein>
    <submittedName>
        <fullName evidence="1">Uncharacterized protein</fullName>
    </submittedName>
</protein>
<dbReference type="InterPro" id="IPR039895">
    <property type="entry name" value="COBL-like"/>
</dbReference>
<sequence length="145" mass="16292">MVFTVTEDTPADMLTGSMELLVQLPRGHHLHTQRVTVLRSTPMMDLLVQIATTHKLTASSYILQAIGERGLILPHNPNTPIGALDALQVKLLPKQGTCTHKMKQINQPFETTFRLQVRKYISKLFSINSQSGYGNPGWFSNVLYF</sequence>
<proteinExistence type="predicted"/>
<evidence type="ECO:0000313" key="2">
    <source>
        <dbReference type="Proteomes" id="UP001430953"/>
    </source>
</evidence>
<dbReference type="AlphaFoldDB" id="A0AAW2F5S8"/>
<accession>A0AAW2F5S8</accession>
<dbReference type="PANTHER" id="PTHR21557">
    <property type="entry name" value="CORDON-BLEU"/>
    <property type="match status" value="1"/>
</dbReference>
<keyword evidence="2" id="KW-1185">Reference proteome</keyword>
<gene>
    <name evidence="1" type="ORF">PUN28_013808</name>
</gene>
<organism evidence="1 2">
    <name type="scientific">Cardiocondyla obscurior</name>
    <dbReference type="NCBI Taxonomy" id="286306"/>
    <lineage>
        <taxon>Eukaryota</taxon>
        <taxon>Metazoa</taxon>
        <taxon>Ecdysozoa</taxon>
        <taxon>Arthropoda</taxon>
        <taxon>Hexapoda</taxon>
        <taxon>Insecta</taxon>
        <taxon>Pterygota</taxon>
        <taxon>Neoptera</taxon>
        <taxon>Endopterygota</taxon>
        <taxon>Hymenoptera</taxon>
        <taxon>Apocrita</taxon>
        <taxon>Aculeata</taxon>
        <taxon>Formicoidea</taxon>
        <taxon>Formicidae</taxon>
        <taxon>Myrmicinae</taxon>
        <taxon>Cardiocondyla</taxon>
    </lineage>
</organism>
<dbReference type="Proteomes" id="UP001430953">
    <property type="component" value="Unassembled WGS sequence"/>
</dbReference>
<dbReference type="PANTHER" id="PTHR21557:SF2">
    <property type="entry name" value="CORDON-BLEU PROTEIN-LIKE 1"/>
    <property type="match status" value="1"/>
</dbReference>
<name>A0AAW2F5S8_9HYME</name>
<comment type="caution">
    <text evidence="1">The sequence shown here is derived from an EMBL/GenBank/DDBJ whole genome shotgun (WGS) entry which is preliminary data.</text>
</comment>
<dbReference type="GO" id="GO:0003785">
    <property type="term" value="F:actin monomer binding"/>
    <property type="evidence" value="ECO:0007669"/>
    <property type="project" value="InterPro"/>
</dbReference>
<dbReference type="EMBL" id="JADYXP020000014">
    <property type="protein sequence ID" value="KAL0110440.1"/>
    <property type="molecule type" value="Genomic_DNA"/>
</dbReference>
<evidence type="ECO:0000313" key="1">
    <source>
        <dbReference type="EMBL" id="KAL0110440.1"/>
    </source>
</evidence>